<dbReference type="InterPro" id="IPR008928">
    <property type="entry name" value="6-hairpin_glycosidase_sf"/>
</dbReference>
<dbReference type="GO" id="GO:0016853">
    <property type="term" value="F:isomerase activity"/>
    <property type="evidence" value="ECO:0007669"/>
    <property type="project" value="UniProtKB-KW"/>
</dbReference>
<dbReference type="InterPro" id="IPR010819">
    <property type="entry name" value="AGE/CE"/>
</dbReference>
<evidence type="ECO:0000256" key="1">
    <source>
        <dbReference type="ARBA" id="ARBA00008558"/>
    </source>
</evidence>
<comment type="caution">
    <text evidence="3">The sequence shown here is derived from an EMBL/GenBank/DDBJ whole genome shotgun (WGS) entry which is preliminary data.</text>
</comment>
<dbReference type="Pfam" id="PF07221">
    <property type="entry name" value="GlcNAc_2-epim"/>
    <property type="match status" value="1"/>
</dbReference>
<accession>A0A9D1P7E7</accession>
<dbReference type="PANTHER" id="PTHR15108">
    <property type="entry name" value="N-ACYLGLUCOSAMINE-2-EPIMERASE"/>
    <property type="match status" value="1"/>
</dbReference>
<proteinExistence type="inferred from homology"/>
<dbReference type="AlphaFoldDB" id="A0A9D1P7E7"/>
<dbReference type="Gene3D" id="1.50.10.10">
    <property type="match status" value="1"/>
</dbReference>
<sequence length="419" mass="48127">MERAKEALVEIRRNLEEGIIPFWVEKGVDKEYGGYLTCFDVHGNLGADTDKYIVTQARMIWGLSALYEEYGEERLRRAAQQGYGFFVRHFWDAEKGGWYWKTARDGSLLDGGKVVYGEGFAIYALAEYGRVFGDKEAIQYAEKTFDLLQIYCADTQRGGYYENLERDWSVSEPGFAAGDRKSLDIHMHLMEAYTALAQATGKEIHKRKLKECIGILLNHMIDHECGCGRNQFDLDFHPIPAIAIRRTWNAERAAGEVIEEPTDTTSYGHNVELGWLLNRACEVLGCAPDANNALIKKLDDHSLRFGFDNALGGVYRDGAHNGPALVYDKEWWQNCEVLIGYLDTYERTGEEKYFEAFYKTWQFDKKYFISQETGEWRQLLQRDGTPIVSDMGNPWKAIYHTGRAMLECKRRLEKILRGA</sequence>
<dbReference type="GO" id="GO:0005975">
    <property type="term" value="P:carbohydrate metabolic process"/>
    <property type="evidence" value="ECO:0007669"/>
    <property type="project" value="InterPro"/>
</dbReference>
<gene>
    <name evidence="3" type="ORF">IAA64_05830</name>
</gene>
<evidence type="ECO:0000256" key="2">
    <source>
        <dbReference type="ARBA" id="ARBA00023235"/>
    </source>
</evidence>
<reference evidence="3" key="2">
    <citation type="journal article" date="2021" name="PeerJ">
        <title>Extensive microbial diversity within the chicken gut microbiome revealed by metagenomics and culture.</title>
        <authorList>
            <person name="Gilroy R."/>
            <person name="Ravi A."/>
            <person name="Getino M."/>
            <person name="Pursley I."/>
            <person name="Horton D.L."/>
            <person name="Alikhan N.F."/>
            <person name="Baker D."/>
            <person name="Gharbi K."/>
            <person name="Hall N."/>
            <person name="Watson M."/>
            <person name="Adriaenssens E.M."/>
            <person name="Foster-Nyarko E."/>
            <person name="Jarju S."/>
            <person name="Secka A."/>
            <person name="Antonio M."/>
            <person name="Oren A."/>
            <person name="Chaudhuri R.R."/>
            <person name="La Ragione R."/>
            <person name="Hildebrand F."/>
            <person name="Pallen M.J."/>
        </authorList>
    </citation>
    <scope>NUCLEOTIDE SEQUENCE</scope>
    <source>
        <strain evidence="3">CHK183-6373</strain>
    </source>
</reference>
<name>A0A9D1P7E7_9FIRM</name>
<dbReference type="Proteomes" id="UP000886884">
    <property type="component" value="Unassembled WGS sequence"/>
</dbReference>
<dbReference type="SUPFAM" id="SSF48208">
    <property type="entry name" value="Six-hairpin glycosidases"/>
    <property type="match status" value="1"/>
</dbReference>
<protein>
    <submittedName>
        <fullName evidence="3">AGE family epimerase/isomerase</fullName>
    </submittedName>
</protein>
<evidence type="ECO:0000313" key="3">
    <source>
        <dbReference type="EMBL" id="HIV27467.1"/>
    </source>
</evidence>
<comment type="similarity">
    <text evidence="1">Belongs to the N-acylglucosamine 2-epimerase family.</text>
</comment>
<dbReference type="EMBL" id="DVOT01000107">
    <property type="protein sequence ID" value="HIV27467.1"/>
    <property type="molecule type" value="Genomic_DNA"/>
</dbReference>
<evidence type="ECO:0000313" key="4">
    <source>
        <dbReference type="Proteomes" id="UP000886884"/>
    </source>
</evidence>
<dbReference type="InterPro" id="IPR012341">
    <property type="entry name" value="6hp_glycosidase-like_sf"/>
</dbReference>
<keyword evidence="2" id="KW-0413">Isomerase</keyword>
<reference evidence="3" key="1">
    <citation type="submission" date="2020-10" db="EMBL/GenBank/DDBJ databases">
        <authorList>
            <person name="Gilroy R."/>
        </authorList>
    </citation>
    <scope>NUCLEOTIDE SEQUENCE</scope>
    <source>
        <strain evidence="3">CHK183-6373</strain>
    </source>
</reference>
<organism evidence="3 4">
    <name type="scientific">Candidatus Ornithocaccomicrobium faecavium</name>
    <dbReference type="NCBI Taxonomy" id="2840890"/>
    <lineage>
        <taxon>Bacteria</taxon>
        <taxon>Bacillati</taxon>
        <taxon>Bacillota</taxon>
        <taxon>Clostridia</taxon>
        <taxon>Candidatus Ornithocaccomicrobium</taxon>
    </lineage>
</organism>